<dbReference type="EMBL" id="BLXT01001949">
    <property type="protein sequence ID" value="GFN89782.1"/>
    <property type="molecule type" value="Genomic_DNA"/>
</dbReference>
<dbReference type="SUPFAM" id="SSF57277">
    <property type="entry name" value="Granulin repeat"/>
    <property type="match status" value="2"/>
</dbReference>
<evidence type="ECO:0000256" key="3">
    <source>
        <dbReference type="ARBA" id="ARBA00022525"/>
    </source>
</evidence>
<dbReference type="PANTHER" id="PTHR12274">
    <property type="entry name" value="GRANULIN"/>
    <property type="match status" value="1"/>
</dbReference>
<keyword evidence="7" id="KW-1185">Reference proteome</keyword>
<evidence type="ECO:0000259" key="5">
    <source>
        <dbReference type="PROSITE" id="PS00799"/>
    </source>
</evidence>
<accession>A0AAV3Z5P2</accession>
<evidence type="ECO:0000256" key="1">
    <source>
        <dbReference type="ARBA" id="ARBA00004613"/>
    </source>
</evidence>
<feature type="domain" description="Granulins" evidence="5">
    <location>
        <begin position="170"/>
        <end position="183"/>
    </location>
</feature>
<proteinExistence type="inferred from homology"/>
<comment type="caution">
    <text evidence="6">The sequence shown here is derived from an EMBL/GenBank/DDBJ whole genome shotgun (WGS) entry which is preliminary data.</text>
</comment>
<evidence type="ECO:0000256" key="2">
    <source>
        <dbReference type="ARBA" id="ARBA00010093"/>
    </source>
</evidence>
<sequence length="215" mass="23089">MFKPLSKTEIISNASILFAKEKSTATMKMFVYVALMALVAISHAMTVTKMETFPNEKNDVTCPDKSTCPDGNTCCELAEGGYGCCPLPEAVCCSDKMHCCPSGYKCDVSASMCIKGDHILTWFTKGPAKPVPVVNDVTCPDQSTCPDNTTCCEAAQGGYGCCPLPKATCCSDKIHCCPEGYKCDLSAGLCLKGDDILTWFTKYPAKRHAKSTPLV</sequence>
<feature type="domain" description="Granulins" evidence="5">
    <location>
        <begin position="93"/>
        <end position="106"/>
    </location>
</feature>
<name>A0AAV3Z5P2_9GAST</name>
<dbReference type="Pfam" id="PF00396">
    <property type="entry name" value="Granulin"/>
    <property type="match status" value="2"/>
</dbReference>
<protein>
    <submittedName>
        <fullName evidence="6">Granulin-like protein</fullName>
    </submittedName>
</protein>
<organism evidence="6 7">
    <name type="scientific">Plakobranchus ocellatus</name>
    <dbReference type="NCBI Taxonomy" id="259542"/>
    <lineage>
        <taxon>Eukaryota</taxon>
        <taxon>Metazoa</taxon>
        <taxon>Spiralia</taxon>
        <taxon>Lophotrochozoa</taxon>
        <taxon>Mollusca</taxon>
        <taxon>Gastropoda</taxon>
        <taxon>Heterobranchia</taxon>
        <taxon>Euthyneura</taxon>
        <taxon>Panpulmonata</taxon>
        <taxon>Sacoglossa</taxon>
        <taxon>Placobranchoidea</taxon>
        <taxon>Plakobranchidae</taxon>
        <taxon>Plakobranchus</taxon>
    </lineage>
</organism>
<dbReference type="PROSITE" id="PS00799">
    <property type="entry name" value="GRANULINS"/>
    <property type="match status" value="2"/>
</dbReference>
<dbReference type="InterPro" id="IPR000118">
    <property type="entry name" value="Granulin"/>
</dbReference>
<dbReference type="Proteomes" id="UP000735302">
    <property type="component" value="Unassembled WGS sequence"/>
</dbReference>
<comment type="similarity">
    <text evidence="2">Belongs to the granulin family.</text>
</comment>
<dbReference type="InterPro" id="IPR039036">
    <property type="entry name" value="Granulin_fam"/>
</dbReference>
<evidence type="ECO:0000313" key="6">
    <source>
        <dbReference type="EMBL" id="GFN89782.1"/>
    </source>
</evidence>
<gene>
    <name evidence="6" type="ORF">PoB_001628800</name>
</gene>
<dbReference type="GO" id="GO:0005576">
    <property type="term" value="C:extracellular region"/>
    <property type="evidence" value="ECO:0007669"/>
    <property type="project" value="UniProtKB-SubCell"/>
</dbReference>
<dbReference type="Gene3D" id="2.10.25.160">
    <property type="entry name" value="Granulin"/>
    <property type="match status" value="2"/>
</dbReference>
<dbReference type="FunFam" id="2.10.25.160:FF:000001">
    <property type="entry name" value="Granulin precursor"/>
    <property type="match status" value="2"/>
</dbReference>
<evidence type="ECO:0000313" key="7">
    <source>
        <dbReference type="Proteomes" id="UP000735302"/>
    </source>
</evidence>
<reference evidence="6 7" key="1">
    <citation type="journal article" date="2021" name="Elife">
        <title>Chloroplast acquisition without the gene transfer in kleptoplastic sea slugs, Plakobranchus ocellatus.</title>
        <authorList>
            <person name="Maeda T."/>
            <person name="Takahashi S."/>
            <person name="Yoshida T."/>
            <person name="Shimamura S."/>
            <person name="Takaki Y."/>
            <person name="Nagai Y."/>
            <person name="Toyoda A."/>
            <person name="Suzuki Y."/>
            <person name="Arimoto A."/>
            <person name="Ishii H."/>
            <person name="Satoh N."/>
            <person name="Nishiyama T."/>
            <person name="Hasebe M."/>
            <person name="Maruyama T."/>
            <person name="Minagawa J."/>
            <person name="Obokata J."/>
            <person name="Shigenobu S."/>
        </authorList>
    </citation>
    <scope>NUCLEOTIDE SEQUENCE [LARGE SCALE GENOMIC DNA]</scope>
</reference>
<keyword evidence="4" id="KW-1015">Disulfide bond</keyword>
<dbReference type="PANTHER" id="PTHR12274:SF3">
    <property type="entry name" value="PROGRANULIN"/>
    <property type="match status" value="1"/>
</dbReference>
<evidence type="ECO:0000256" key="4">
    <source>
        <dbReference type="ARBA" id="ARBA00023157"/>
    </source>
</evidence>
<dbReference type="SMART" id="SM00277">
    <property type="entry name" value="GRAN"/>
    <property type="match status" value="2"/>
</dbReference>
<comment type="subcellular location">
    <subcellularLocation>
        <location evidence="1">Secreted</location>
    </subcellularLocation>
</comment>
<keyword evidence="3" id="KW-0964">Secreted</keyword>
<dbReference type="InterPro" id="IPR037277">
    <property type="entry name" value="Granulin_sf"/>
</dbReference>
<dbReference type="AlphaFoldDB" id="A0AAV3Z5P2"/>